<comment type="caution">
    <text evidence="1">The sequence shown here is derived from an EMBL/GenBank/DDBJ whole genome shotgun (WGS) entry which is preliminary data.</text>
</comment>
<accession>A0AAD6IAR7</accession>
<dbReference type="Proteomes" id="UP001219568">
    <property type="component" value="Unassembled WGS sequence"/>
</dbReference>
<dbReference type="AlphaFoldDB" id="A0AAD6IAR7"/>
<dbReference type="EMBL" id="JAQJZL010000006">
    <property type="protein sequence ID" value="KAJ6039212.1"/>
    <property type="molecule type" value="Genomic_DNA"/>
</dbReference>
<keyword evidence="2" id="KW-1185">Reference proteome</keyword>
<sequence length="79" mass="8898">MICIQQYGNCNNTTRKPFAEMKPETQVKDVSAMAKPAGKTQPWKVFMSEPIVRPFPVDEATENHVLRLKVEKDQHGLGG</sequence>
<name>A0AAD6IAR7_PENCN</name>
<organism evidence="1 2">
    <name type="scientific">Penicillium canescens</name>
    <dbReference type="NCBI Taxonomy" id="5083"/>
    <lineage>
        <taxon>Eukaryota</taxon>
        <taxon>Fungi</taxon>
        <taxon>Dikarya</taxon>
        <taxon>Ascomycota</taxon>
        <taxon>Pezizomycotina</taxon>
        <taxon>Eurotiomycetes</taxon>
        <taxon>Eurotiomycetidae</taxon>
        <taxon>Eurotiales</taxon>
        <taxon>Aspergillaceae</taxon>
        <taxon>Penicillium</taxon>
    </lineage>
</organism>
<reference evidence="1" key="1">
    <citation type="journal article" date="2023" name="IMA Fungus">
        <title>Comparative genomic study of the Penicillium genus elucidates a diverse pangenome and 15 lateral gene transfer events.</title>
        <authorList>
            <person name="Petersen C."/>
            <person name="Sorensen T."/>
            <person name="Nielsen M.R."/>
            <person name="Sondergaard T.E."/>
            <person name="Sorensen J.L."/>
            <person name="Fitzpatrick D.A."/>
            <person name="Frisvad J.C."/>
            <person name="Nielsen K.L."/>
        </authorList>
    </citation>
    <scope>NUCLEOTIDE SEQUENCE</scope>
    <source>
        <strain evidence="1">IBT 15450</strain>
    </source>
</reference>
<protein>
    <submittedName>
        <fullName evidence="1">Uncharacterized protein</fullName>
    </submittedName>
</protein>
<reference evidence="1" key="2">
    <citation type="submission" date="2023-01" db="EMBL/GenBank/DDBJ databases">
        <authorList>
            <person name="Petersen C."/>
        </authorList>
    </citation>
    <scope>NUCLEOTIDE SEQUENCE</scope>
    <source>
        <strain evidence="1">IBT 15450</strain>
    </source>
</reference>
<evidence type="ECO:0000313" key="2">
    <source>
        <dbReference type="Proteomes" id="UP001219568"/>
    </source>
</evidence>
<evidence type="ECO:0000313" key="1">
    <source>
        <dbReference type="EMBL" id="KAJ6039212.1"/>
    </source>
</evidence>
<gene>
    <name evidence="1" type="ORF">N7460_007244</name>
</gene>
<proteinExistence type="predicted"/>